<feature type="compositionally biased region" description="Polar residues" evidence="6">
    <location>
        <begin position="540"/>
        <end position="556"/>
    </location>
</feature>
<accession>A0ABQ5AMQ7</accession>
<evidence type="ECO:0000259" key="7">
    <source>
        <dbReference type="PROSITE" id="PS50994"/>
    </source>
</evidence>
<feature type="domain" description="Integrase catalytic" evidence="7">
    <location>
        <begin position="628"/>
        <end position="811"/>
    </location>
</feature>
<reference evidence="8" key="2">
    <citation type="submission" date="2022-01" db="EMBL/GenBank/DDBJ databases">
        <authorList>
            <person name="Yamashiro T."/>
            <person name="Shiraishi A."/>
            <person name="Satake H."/>
            <person name="Nakayama K."/>
        </authorList>
    </citation>
    <scope>NUCLEOTIDE SEQUENCE</scope>
</reference>
<dbReference type="SMART" id="SM01192">
    <property type="entry name" value="Enolase_C"/>
    <property type="match status" value="1"/>
</dbReference>
<dbReference type="Proteomes" id="UP001151760">
    <property type="component" value="Unassembled WGS sequence"/>
</dbReference>
<dbReference type="InterPro" id="IPR036849">
    <property type="entry name" value="Enolase-like_C_sf"/>
</dbReference>
<comment type="caution">
    <text evidence="8">The sequence shown here is derived from an EMBL/GenBank/DDBJ whole genome shotgun (WGS) entry which is preliminary data.</text>
</comment>
<evidence type="ECO:0000256" key="4">
    <source>
        <dbReference type="ARBA" id="ARBA00023152"/>
    </source>
</evidence>
<dbReference type="EMBL" id="BQNB010012355">
    <property type="protein sequence ID" value="GJT02518.1"/>
    <property type="molecule type" value="Genomic_DNA"/>
</dbReference>
<dbReference type="PANTHER" id="PTHR11902">
    <property type="entry name" value="ENOLASE"/>
    <property type="match status" value="1"/>
</dbReference>
<dbReference type="InterPro" id="IPR000941">
    <property type="entry name" value="Enolase"/>
</dbReference>
<dbReference type="InterPro" id="IPR020810">
    <property type="entry name" value="Enolase_C"/>
</dbReference>
<evidence type="ECO:0000256" key="6">
    <source>
        <dbReference type="SAM" id="MobiDB-lite"/>
    </source>
</evidence>
<evidence type="ECO:0000256" key="1">
    <source>
        <dbReference type="ARBA" id="ARBA00005031"/>
    </source>
</evidence>
<feature type="region of interest" description="Disordered" evidence="6">
    <location>
        <begin position="540"/>
        <end position="565"/>
    </location>
</feature>
<evidence type="ECO:0000256" key="2">
    <source>
        <dbReference type="ARBA" id="ARBA00009604"/>
    </source>
</evidence>
<dbReference type="Gene3D" id="3.30.420.10">
    <property type="entry name" value="Ribonuclease H-like superfamily/Ribonuclease H"/>
    <property type="match status" value="2"/>
</dbReference>
<proteinExistence type="inferred from homology"/>
<sequence>MQHFANLAENKTLVLPVPAFNLINGGSHAGYKLAMHEFMILSVDASSFKEAMKMGVKVYHNLRSVIDKKYSQDAMNAGDEGGLLLTFRVRGVASSEPSSVENLSETEITSDSNIISYSQYLKETQQETVYVNDTLTAELERYKEQVKVLKDGQNVEIRSQDKFSDIHEQNVEIDLLKHTLSEQLREKESLIKTVSVLKDDFKKEESRNIDREIALAKKIQHLDNIVYKRDQSAQTILDKRFVPQTEFSAEQAFWSKNSMNSSYPSPSCTPSKVEVPKELPKVSLVNTSLKKLKYHLADFDKEQAVEQHSFRHLMTFEVKMNQALDENERLLEQVINKDIVNIVVNSSVDNAYVNVHGFKMDMDEIETLNIELDHRVSKLVAENELLKQTYKKLYDSIKLACIRSKEQCDGLINQVNQKSVKISDLNANLQEQGLIVTALKNDLRKLKGKALVDDAVTKHTIDPEMRKIDLEPITPKLLNKRTAHSAYIKYTQKEVVVLRDLVEHVKANYPLDHSLESAFRYTKLIQELLTNISKTCPSINNSGVRPSTSASGSKPSDNTKKDKIQRPPRRINVMVACLLDNLDYMCECSVKSKSAKQNLLEKRNECPLTKIVTPTEVSLRKPTALETEAPNPVGNNLYTGLFGGYDGPSPLSYMSLVKGLKDQVMVMALTSVSSKLCKKKPHKPKSEDTNQEKLYLLHLDLCGPMRVASVNGKKYILVIVDDYLRFIWVGISHETSVARSPQQNVVVERRNRTLIKAARTMLIYAKAPLFLWAEAVATAYFDELIAMASEHSSSEHALHEMIPATISSGLVPNPPPSTPFVPPLRTPEVIAPVDEVVAPETDRHPTVWELIPRPDKVMAITLKWIYKVKLDELGGILKNKARLVARGYRQEVGIDFEESFVLGFLI</sequence>
<comment type="pathway">
    <text evidence="1">Carbohydrate degradation; glycolysis; pyruvate from D-glyceraldehyde 3-phosphate: step 4/5.</text>
</comment>
<comment type="similarity">
    <text evidence="2">Belongs to the enolase family.</text>
</comment>
<dbReference type="InterPro" id="IPR012337">
    <property type="entry name" value="RNaseH-like_sf"/>
</dbReference>
<name>A0ABQ5AMQ7_9ASTR</name>
<keyword evidence="4" id="KW-0324">Glycolysis</keyword>
<evidence type="ECO:0000256" key="5">
    <source>
        <dbReference type="ARBA" id="ARBA00023239"/>
    </source>
</evidence>
<gene>
    <name evidence="8" type="ORF">Tco_0823687</name>
</gene>
<dbReference type="Gene3D" id="3.20.20.120">
    <property type="entry name" value="Enolase-like C-terminal domain"/>
    <property type="match status" value="1"/>
</dbReference>
<dbReference type="PANTHER" id="PTHR11902:SF46">
    <property type="entry name" value="ENOLASE 2"/>
    <property type="match status" value="1"/>
</dbReference>
<keyword evidence="9" id="KW-1185">Reference proteome</keyword>
<dbReference type="Pfam" id="PF07727">
    <property type="entry name" value="RVT_2"/>
    <property type="match status" value="1"/>
</dbReference>
<evidence type="ECO:0000313" key="9">
    <source>
        <dbReference type="Proteomes" id="UP001151760"/>
    </source>
</evidence>
<organism evidence="8 9">
    <name type="scientific">Tanacetum coccineum</name>
    <dbReference type="NCBI Taxonomy" id="301880"/>
    <lineage>
        <taxon>Eukaryota</taxon>
        <taxon>Viridiplantae</taxon>
        <taxon>Streptophyta</taxon>
        <taxon>Embryophyta</taxon>
        <taxon>Tracheophyta</taxon>
        <taxon>Spermatophyta</taxon>
        <taxon>Magnoliopsida</taxon>
        <taxon>eudicotyledons</taxon>
        <taxon>Gunneridae</taxon>
        <taxon>Pentapetalae</taxon>
        <taxon>asterids</taxon>
        <taxon>campanulids</taxon>
        <taxon>Asterales</taxon>
        <taxon>Asteraceae</taxon>
        <taxon>Asteroideae</taxon>
        <taxon>Anthemideae</taxon>
        <taxon>Anthemidinae</taxon>
        <taxon>Tanacetum</taxon>
    </lineage>
</organism>
<dbReference type="InterPro" id="IPR036397">
    <property type="entry name" value="RNaseH_sf"/>
</dbReference>
<keyword evidence="5" id="KW-0456">Lyase</keyword>
<dbReference type="InterPro" id="IPR001584">
    <property type="entry name" value="Integrase_cat-core"/>
</dbReference>
<dbReference type="InterPro" id="IPR013103">
    <property type="entry name" value="RVT_2"/>
</dbReference>
<protein>
    <recommendedName>
        <fullName evidence="3">phosphopyruvate hydratase</fullName>
        <ecNumber evidence="3">4.2.1.11</ecNumber>
    </recommendedName>
</protein>
<dbReference type="PROSITE" id="PS50994">
    <property type="entry name" value="INTEGRASE"/>
    <property type="match status" value="1"/>
</dbReference>
<reference evidence="8" key="1">
    <citation type="journal article" date="2022" name="Int. J. Mol. Sci.">
        <title>Draft Genome of Tanacetum Coccineum: Genomic Comparison of Closely Related Tanacetum-Family Plants.</title>
        <authorList>
            <person name="Yamashiro T."/>
            <person name="Shiraishi A."/>
            <person name="Nakayama K."/>
            <person name="Satake H."/>
        </authorList>
    </citation>
    <scope>NUCLEOTIDE SEQUENCE</scope>
</reference>
<evidence type="ECO:0000256" key="3">
    <source>
        <dbReference type="ARBA" id="ARBA00012058"/>
    </source>
</evidence>
<dbReference type="SUPFAM" id="SSF53098">
    <property type="entry name" value="Ribonuclease H-like"/>
    <property type="match status" value="1"/>
</dbReference>
<dbReference type="Pfam" id="PF00113">
    <property type="entry name" value="Enolase_C"/>
    <property type="match status" value="1"/>
</dbReference>
<dbReference type="SUPFAM" id="SSF51604">
    <property type="entry name" value="Enolase C-terminal domain-like"/>
    <property type="match status" value="1"/>
</dbReference>
<evidence type="ECO:0000313" key="8">
    <source>
        <dbReference type="EMBL" id="GJT02518.1"/>
    </source>
</evidence>
<dbReference type="EC" id="4.2.1.11" evidence="3"/>